<organism evidence="4 5">
    <name type="scientific">Lactobacillus helsingborgensis</name>
    <dbReference type="NCBI Taxonomy" id="1218494"/>
    <lineage>
        <taxon>Bacteria</taxon>
        <taxon>Bacillati</taxon>
        <taxon>Bacillota</taxon>
        <taxon>Bacilli</taxon>
        <taxon>Lactobacillales</taxon>
        <taxon>Lactobacillaceae</taxon>
        <taxon>Lactobacillus</taxon>
    </lineage>
</organism>
<keyword evidence="4" id="KW-0645">Protease</keyword>
<evidence type="ECO:0000313" key="5">
    <source>
        <dbReference type="Proteomes" id="UP001164557"/>
    </source>
</evidence>
<evidence type="ECO:0000256" key="1">
    <source>
        <dbReference type="ARBA" id="ARBA00009067"/>
    </source>
</evidence>
<feature type="transmembrane region" description="Helical" evidence="2">
    <location>
        <begin position="307"/>
        <end position="328"/>
    </location>
</feature>
<accession>A0AA47B2F3</accession>
<dbReference type="InterPro" id="IPR003675">
    <property type="entry name" value="Rce1/LyrA-like_dom"/>
</dbReference>
<feature type="transmembrane region" description="Helical" evidence="2">
    <location>
        <begin position="201"/>
        <end position="223"/>
    </location>
</feature>
<feature type="transmembrane region" description="Helical" evidence="2">
    <location>
        <begin position="171"/>
        <end position="189"/>
    </location>
</feature>
<name>A0AA47B2F3_9LACO</name>
<keyword evidence="4" id="KW-0378">Hydrolase</keyword>
<keyword evidence="2" id="KW-0472">Membrane</keyword>
<keyword evidence="2" id="KW-1133">Transmembrane helix</keyword>
<evidence type="ECO:0000313" key="4">
    <source>
        <dbReference type="EMBL" id="UZX28887.1"/>
    </source>
</evidence>
<evidence type="ECO:0000259" key="3">
    <source>
        <dbReference type="Pfam" id="PF02517"/>
    </source>
</evidence>
<feature type="transmembrane region" description="Helical" evidence="2">
    <location>
        <begin position="137"/>
        <end position="159"/>
    </location>
</feature>
<dbReference type="Proteomes" id="UP001164557">
    <property type="component" value="Chromosome"/>
</dbReference>
<evidence type="ECO:0000256" key="2">
    <source>
        <dbReference type="SAM" id="Phobius"/>
    </source>
</evidence>
<keyword evidence="4" id="KW-0482">Metalloprotease</keyword>
<feature type="transmembrane region" description="Helical" evidence="2">
    <location>
        <begin position="42"/>
        <end position="60"/>
    </location>
</feature>
<dbReference type="GO" id="GO:0008237">
    <property type="term" value="F:metallopeptidase activity"/>
    <property type="evidence" value="ECO:0007669"/>
    <property type="project" value="UniProtKB-KW"/>
</dbReference>
<dbReference type="RefSeq" id="WP_046327152.1">
    <property type="nucleotide sequence ID" value="NZ_CP084389.1"/>
</dbReference>
<feature type="domain" description="CAAX prenyl protease 2/Lysostaphin resistance protein A-like" evidence="3">
    <location>
        <begin position="244"/>
        <end position="344"/>
    </location>
</feature>
<keyword evidence="5" id="KW-1185">Reference proteome</keyword>
<feature type="transmembrane region" description="Helical" evidence="2">
    <location>
        <begin position="81"/>
        <end position="99"/>
    </location>
</feature>
<sequence length="410" mass="46386">MLSEQAIKRWHLGQIIVQEILIIMALVLFFKIKPLAKSKIGAMVVLPVLFILILLQLTLLHEKHPVRKLVQFNHYFQAANIQICFLVLLTIGASFIKVLNTKNLIWLLIPLTLYELVMLVPMAELAWGKISSVIGQIITLLLFSSLIVAILEMLTMYSYPSWLQMLNKTEITGAICFVITSVVAMNKWGYQTPGLRLSSKAKYAVLGFIALFIIIDCLFNAFNVADNWGQLLTSWDFQITTKHIIKFICEGIAAGIAEEWLMRFCVLNILLKTFKNAQHQILWSVVLDGIIFGALHIVNLIEQPIPATILQMINASVAGITFAAIYLYTGSFFINMGYHAVFDILAFLASGTMTMTNPTVFEWQYLILTTLAYLAFSFFLLSGKRKNVVEYNMEQWGLADNYGVYGLNFK</sequence>
<keyword evidence="2" id="KW-0812">Transmembrane</keyword>
<feature type="transmembrane region" description="Helical" evidence="2">
    <location>
        <begin position="12"/>
        <end position="30"/>
    </location>
</feature>
<feature type="transmembrane region" description="Helical" evidence="2">
    <location>
        <begin position="281"/>
        <end position="301"/>
    </location>
</feature>
<dbReference type="EMBL" id="CP084389">
    <property type="protein sequence ID" value="UZX28887.1"/>
    <property type="molecule type" value="Genomic_DNA"/>
</dbReference>
<dbReference type="GO" id="GO:0004175">
    <property type="term" value="F:endopeptidase activity"/>
    <property type="evidence" value="ECO:0007669"/>
    <property type="project" value="UniProtKB-ARBA"/>
</dbReference>
<comment type="similarity">
    <text evidence="1">Belongs to the UPF0177 family.</text>
</comment>
<dbReference type="AlphaFoldDB" id="A0AA47B2F3"/>
<dbReference type="Pfam" id="PF02517">
    <property type="entry name" value="Rce1-like"/>
    <property type="match status" value="1"/>
</dbReference>
<protein>
    <submittedName>
        <fullName evidence="4">CPBP family intramembrane metalloprotease</fullName>
    </submittedName>
</protein>
<dbReference type="GO" id="GO:0080120">
    <property type="term" value="P:CAAX-box protein maturation"/>
    <property type="evidence" value="ECO:0007669"/>
    <property type="project" value="UniProtKB-ARBA"/>
</dbReference>
<proteinExistence type="inferred from homology"/>
<gene>
    <name evidence="4" type="ORF">LDX53_04655</name>
</gene>
<reference evidence="4" key="1">
    <citation type="submission" date="2021-09" db="EMBL/GenBank/DDBJ databases">
        <title>Lactobacillus species from Apis mellifera, Switzerland.</title>
        <authorList>
            <person name="Pfister J."/>
            <person name="Brown A."/>
            <person name="Neumann P."/>
            <person name="Collaud A."/>
            <person name="Retschnig G."/>
            <person name="Perreten V."/>
        </authorList>
    </citation>
    <scope>NUCLEOTIDE SEQUENCE</scope>
    <source>
        <strain evidence="4">IBH002</strain>
    </source>
</reference>
<feature type="transmembrane region" description="Helical" evidence="2">
    <location>
        <begin position="105"/>
        <end position="125"/>
    </location>
</feature>
<feature type="transmembrane region" description="Helical" evidence="2">
    <location>
        <begin position="363"/>
        <end position="381"/>
    </location>
</feature>